<dbReference type="GO" id="GO:0008705">
    <property type="term" value="F:methionine synthase activity"/>
    <property type="evidence" value="ECO:0007669"/>
    <property type="project" value="UniProtKB-UniRule"/>
</dbReference>
<dbReference type="GO" id="GO:0046653">
    <property type="term" value="P:tetrahydrofolate metabolic process"/>
    <property type="evidence" value="ECO:0007669"/>
    <property type="project" value="TreeGrafter"/>
</dbReference>
<feature type="binding site" evidence="18">
    <location>
        <position position="812"/>
    </location>
    <ligand>
        <name>methylcob(III)alamin</name>
        <dbReference type="ChEBI" id="CHEBI:28115"/>
    </ligand>
</feature>
<keyword evidence="26" id="KW-1185">Reference proteome</keyword>
<dbReference type="SUPFAM" id="SSF56507">
    <property type="entry name" value="Methionine synthase activation domain-like"/>
    <property type="match status" value="1"/>
</dbReference>
<dbReference type="InterPro" id="IPR036724">
    <property type="entry name" value="Cobalamin-bd_sf"/>
</dbReference>
<dbReference type="Gene3D" id="3.10.196.10">
    <property type="entry name" value="Vitamin B12-dependent methionine synthase, activation domain"/>
    <property type="match status" value="1"/>
</dbReference>
<feature type="binding site" evidence="18">
    <location>
        <position position="1140"/>
    </location>
    <ligand>
        <name>S-adenosyl-L-methionine</name>
        <dbReference type="ChEBI" id="CHEBI:59789"/>
    </ligand>
</feature>
<dbReference type="PANTHER" id="PTHR45833">
    <property type="entry name" value="METHIONINE SYNTHASE"/>
    <property type="match status" value="1"/>
</dbReference>
<reference evidence="25" key="1">
    <citation type="journal article" date="2021" name="Genome Biol. Evol.">
        <title>A High-Quality Reference Genome for a Parasitic Bivalve with Doubly Uniparental Inheritance (Bivalvia: Unionida).</title>
        <authorList>
            <person name="Smith C.H."/>
        </authorList>
    </citation>
    <scope>NUCLEOTIDE SEQUENCE</scope>
    <source>
        <strain evidence="25">CHS0354</strain>
    </source>
</reference>
<dbReference type="GO" id="GO:0008270">
    <property type="term" value="F:zinc ion binding"/>
    <property type="evidence" value="ECO:0007669"/>
    <property type="project" value="UniProtKB-UniRule"/>
</dbReference>
<evidence type="ECO:0000256" key="1">
    <source>
        <dbReference type="ARBA" id="ARBA00001947"/>
    </source>
</evidence>
<dbReference type="InterPro" id="IPR000489">
    <property type="entry name" value="Pterin-binding_dom"/>
</dbReference>
<accession>A0AAE0T879</accession>
<protein>
    <recommendedName>
        <fullName evidence="5 16">Methionine synthase</fullName>
        <ecNumber evidence="5 16">2.1.1.13</ecNumber>
    </recommendedName>
    <alternativeName>
        <fullName evidence="16">5-methyltetrahydrofolate--homocysteine methyltransferase</fullName>
    </alternativeName>
</protein>
<feature type="binding site" evidence="18">
    <location>
        <position position="864"/>
    </location>
    <ligand>
        <name>methylcob(III)alamin</name>
        <dbReference type="ChEBI" id="CHEBI:28115"/>
    </ligand>
</feature>
<dbReference type="PROSITE" id="PS50974">
    <property type="entry name" value="ADOMET_ACTIVATION"/>
    <property type="match status" value="1"/>
</dbReference>
<feature type="domain" description="AdoMet activation" evidence="22">
    <location>
        <begin position="901"/>
        <end position="1230"/>
    </location>
</feature>
<evidence type="ECO:0000259" key="22">
    <source>
        <dbReference type="PROSITE" id="PS50974"/>
    </source>
</evidence>
<evidence type="ECO:0000259" key="24">
    <source>
        <dbReference type="PROSITE" id="PS51337"/>
    </source>
</evidence>
<evidence type="ECO:0000256" key="18">
    <source>
        <dbReference type="PIRSR" id="PIRSR000381-2"/>
    </source>
</evidence>
<keyword evidence="11 16" id="KW-0479">Metal-binding</keyword>
<evidence type="ECO:0000256" key="15">
    <source>
        <dbReference type="ARBA" id="ARBA00023285"/>
    </source>
</evidence>
<dbReference type="PROSITE" id="PS50972">
    <property type="entry name" value="PTERIN_BINDING"/>
    <property type="match status" value="1"/>
</dbReference>
<sequence length="1230" mass="136735">MNKTELLKRLLSERILVLDGAMGSMIQTYKLEEDDYRGERFKTFKRQASIGDKERPSSLKGNNDLLSITQPQIISQIHAEYLEAGADIIETNTFNSTSISQADYGLESLVYELNVTAARNALDVAKRYSSENKPRFVAGAIGPLNRTLSLSPDVNDAAFRAVQFHEVITSYQEQVEALIDGGVDILLIETIFDTLNAKVATLAIRNAFAKKQTTLPVMLSGTIIDQSGRTLSGQTTEAFWLSLAHTPNLLSVGLNCSLGPKQLRPFLERLSNLSWTNISVYPNAGLPNEFGGYDESPSEMSSSIEEFARQGFINIVGGCCGTTPAHIKAFAETVQHFSPRKPHSKPNLLMLSGLEPLIVHNDLGFINIGERTNVAGSPKFAKLILEEKYEAALSIAKEQVENGAQIIDVNMDEGMIDSVQAMHRFLNLIASEPDIARVPIMIDSSKWSVLEKGLQCIQGKGIVNSISLKEGEDVFRDQAKKIMAYGAAVIVMAFDEAGQADTFQRRIDICKRAYTLLTKEIGFPAEDIIFDPNILTVATGIDAHNNYAVDFIETTKWIKQNLPFAKVSGGVSNISFSYRGINSIREAMHSAFLFHAVKAGMDMGIVNAGQLQIYETIDKTLLERVEDVLFNRREDATERLTELAEQFKQAKSNETDEKKTVSWRENQTVENRLCHALVHGITDFIETDVEEARNFYPSPLNVIETPLMNGMSHEKCFLPQVVKSARVMKKAVAYLIPFIEASKTAQSKPIAKILLATVKGDVHDIGKNIVGVVLACNNYEVIDLGVMVPTERILEEAQKQQVSIIGLSGLITPSLDEMVHVAKEMERLQFKIPLLIGGATTSRIHTAVKITPNYSGTVIHVLDASRAVPVVSSLLSETEHDTFAQKIRNEYQKVRDDYSKRQQEKHLISFSDAKKNKLNIDWNQTTIIKPKSLGVQTFTNIHLETIVPYLDWNMFFATWQLSGMFPKILTDPKCGNEATKLYNDGLAMLSHIVKNKLLTANAVIGLFPANSLGDDIMLFNNEDRQETLATIHTLRQQIKKSDGLPNYALADFIAPKETEICDYMGLFAVTAGIGIEPLVKHYENDLDDYSAIMVKAIADRLAEALAEMIHEKVRKQLWGYAVDEKLSNTDLIWEKYQGIRPAPGYPACPDHTEKKTLFEILQAESNAGISLTENFAMYPAAAVSGFYFAHPNSKYFALGKISKDQVENYAERKGISVNTAEKWLSPILGY</sequence>
<dbReference type="InterPro" id="IPR036589">
    <property type="entry name" value="HCY_dom_sf"/>
</dbReference>
<feature type="binding site" evidence="18">
    <location>
        <begin position="1195"/>
        <end position="1196"/>
    </location>
    <ligand>
        <name>S-adenosyl-L-methionine</name>
        <dbReference type="ChEBI" id="CHEBI:59789"/>
    </ligand>
</feature>
<dbReference type="Gene3D" id="3.20.20.20">
    <property type="entry name" value="Dihydropteroate synthase-like"/>
    <property type="match status" value="1"/>
</dbReference>
<evidence type="ECO:0000256" key="3">
    <source>
        <dbReference type="ARBA" id="ARBA00005178"/>
    </source>
</evidence>
<comment type="pathway">
    <text evidence="3 16">Amino-acid biosynthesis; L-methionine biosynthesis via de novo pathway; L-methionine from L-homocysteine (MetH route): step 1/1.</text>
</comment>
<keyword evidence="10 16" id="KW-0949">S-adenosyl-L-methionine</keyword>
<reference evidence="25" key="3">
    <citation type="submission" date="2023-05" db="EMBL/GenBank/DDBJ databases">
        <authorList>
            <person name="Smith C.H."/>
        </authorList>
    </citation>
    <scope>NUCLEOTIDE SEQUENCE</scope>
    <source>
        <strain evidence="25">CHS0354</strain>
        <tissue evidence="25">Mantle</tissue>
    </source>
</reference>
<feature type="domain" description="Hcy-binding" evidence="20">
    <location>
        <begin position="4"/>
        <end position="334"/>
    </location>
</feature>
<dbReference type="SMART" id="SM01018">
    <property type="entry name" value="B12-binding_2"/>
    <property type="match status" value="1"/>
</dbReference>
<evidence type="ECO:0000256" key="9">
    <source>
        <dbReference type="ARBA" id="ARBA00022679"/>
    </source>
</evidence>
<dbReference type="Gene3D" id="1.10.288.10">
    <property type="entry name" value="Cobalamin-dependent Methionine Synthase, domain 2"/>
    <property type="match status" value="1"/>
</dbReference>
<feature type="binding site" evidence="18">
    <location>
        <begin position="760"/>
        <end position="764"/>
    </location>
    <ligand>
        <name>methylcob(III)alamin</name>
        <dbReference type="ChEBI" id="CHEBI:28115"/>
    </ligand>
</feature>
<dbReference type="Proteomes" id="UP001195483">
    <property type="component" value="Unassembled WGS sequence"/>
</dbReference>
<comment type="similarity">
    <text evidence="4">Belongs to the vitamin-B12 dependent methionine synthase family.</text>
</comment>
<dbReference type="PROSITE" id="PS51337">
    <property type="entry name" value="B12_BINDING_NTER"/>
    <property type="match status" value="1"/>
</dbReference>
<dbReference type="InterPro" id="IPR037010">
    <property type="entry name" value="VitB12-dep_Met_synth_activ_sf"/>
</dbReference>
<feature type="binding site" evidence="18">
    <location>
        <position position="808"/>
    </location>
    <ligand>
        <name>methylcob(III)alamin</name>
        <dbReference type="ChEBI" id="CHEBI:28115"/>
    </ligand>
</feature>
<evidence type="ECO:0000256" key="19">
    <source>
        <dbReference type="PROSITE-ProRule" id="PRU00333"/>
    </source>
</evidence>
<dbReference type="Pfam" id="PF00809">
    <property type="entry name" value="Pterin_bind"/>
    <property type="match status" value="1"/>
</dbReference>
<evidence type="ECO:0000259" key="21">
    <source>
        <dbReference type="PROSITE" id="PS50972"/>
    </source>
</evidence>
<dbReference type="FunFam" id="1.10.1240.10:FF:000001">
    <property type="entry name" value="Methionine synthase"/>
    <property type="match status" value="1"/>
</dbReference>
<feature type="binding site" description="axial binding residue" evidence="17">
    <location>
        <position position="763"/>
    </location>
    <ligand>
        <name>methylcob(III)alamin</name>
        <dbReference type="ChEBI" id="CHEBI:28115"/>
    </ligand>
    <ligandPart>
        <name>Co</name>
        <dbReference type="ChEBI" id="CHEBI:27638"/>
    </ligandPart>
</feature>
<gene>
    <name evidence="25" type="ORF">CHS0354_000653</name>
</gene>
<dbReference type="CDD" id="cd02069">
    <property type="entry name" value="methionine_synthase_B12_BD"/>
    <property type="match status" value="1"/>
</dbReference>
<dbReference type="CDD" id="cd00740">
    <property type="entry name" value="MeTr"/>
    <property type="match status" value="1"/>
</dbReference>
<dbReference type="InterPro" id="IPR006158">
    <property type="entry name" value="Cobalamin-bd"/>
</dbReference>
<feature type="binding site" evidence="18">
    <location>
        <position position="951"/>
    </location>
    <ligand>
        <name>S-adenosyl-L-methionine</name>
        <dbReference type="ChEBI" id="CHEBI:59789"/>
    </ligand>
</feature>
<keyword evidence="15 16" id="KW-0170">Cobalt</keyword>
<dbReference type="Gene3D" id="3.20.20.330">
    <property type="entry name" value="Homocysteine-binding-like domain"/>
    <property type="match status" value="1"/>
</dbReference>
<feature type="domain" description="B12-binding" evidence="23">
    <location>
        <begin position="750"/>
        <end position="885"/>
    </location>
</feature>
<comment type="cofactor">
    <cofactor evidence="1 16 19">
        <name>Zn(2+)</name>
        <dbReference type="ChEBI" id="CHEBI:29105"/>
    </cofactor>
</comment>
<dbReference type="Gene3D" id="1.10.1240.10">
    <property type="entry name" value="Methionine synthase domain"/>
    <property type="match status" value="1"/>
</dbReference>
<keyword evidence="8 16" id="KW-0846">Cobalamin</keyword>
<keyword evidence="6 16" id="KW-0489">Methyltransferase</keyword>
<dbReference type="Pfam" id="PF02574">
    <property type="entry name" value="S-methyl_trans"/>
    <property type="match status" value="1"/>
</dbReference>
<evidence type="ECO:0000313" key="26">
    <source>
        <dbReference type="Proteomes" id="UP001195483"/>
    </source>
</evidence>
<dbReference type="SUPFAM" id="SSF82282">
    <property type="entry name" value="Homocysteine S-methyltransferase"/>
    <property type="match status" value="1"/>
</dbReference>
<dbReference type="InterPro" id="IPR011005">
    <property type="entry name" value="Dihydropteroate_synth-like_sf"/>
</dbReference>
<dbReference type="PROSITE" id="PS50970">
    <property type="entry name" value="HCY"/>
    <property type="match status" value="1"/>
</dbReference>
<dbReference type="GO" id="GO:0031419">
    <property type="term" value="F:cobalamin binding"/>
    <property type="evidence" value="ECO:0007669"/>
    <property type="project" value="UniProtKB-UniRule"/>
</dbReference>
<evidence type="ECO:0000313" key="25">
    <source>
        <dbReference type="EMBL" id="KAK3604988.1"/>
    </source>
</evidence>
<evidence type="ECO:0000256" key="4">
    <source>
        <dbReference type="ARBA" id="ARBA00010398"/>
    </source>
</evidence>
<dbReference type="EMBL" id="JAEAOA010000085">
    <property type="protein sequence ID" value="KAK3604988.1"/>
    <property type="molecule type" value="Genomic_DNA"/>
</dbReference>
<evidence type="ECO:0000256" key="10">
    <source>
        <dbReference type="ARBA" id="ARBA00022691"/>
    </source>
</evidence>
<comment type="domain">
    <text evidence="16">Modular enzyme with four functionally distinct domains. The isolated Hcy-binding domain catalyzes methyl transfer from free methylcobalamin to homocysteine. The Hcy-binding domain in association with the pterin-binding domain catalyzes the methylation of cob(I)alamin by methyltetrahydrofolate and the methylation of homocysteine. The B12-binding domain binds the cofactor. The AdoMet activation domain binds S-adenosyl-L-methionine. Under aerobic conditions cob(I)alamin can be converted to inactive cob(II)alamin. Reductive methylation by S-adenosyl-L-methionine and flavodoxin regenerates methylcobalamin.</text>
</comment>
<evidence type="ECO:0000256" key="7">
    <source>
        <dbReference type="ARBA" id="ARBA00022605"/>
    </source>
</evidence>
<comment type="caution">
    <text evidence="25">The sequence shown here is derived from an EMBL/GenBank/DDBJ whole genome shotgun (WGS) entry which is preliminary data.</text>
</comment>
<dbReference type="GO" id="GO:0032259">
    <property type="term" value="P:methylation"/>
    <property type="evidence" value="ECO:0007669"/>
    <property type="project" value="UniProtKB-KW"/>
</dbReference>
<evidence type="ECO:0000256" key="17">
    <source>
        <dbReference type="PIRSR" id="PIRSR000381-1"/>
    </source>
</evidence>
<feature type="binding site" evidence="17 19">
    <location>
        <position position="256"/>
    </location>
    <ligand>
        <name>Zn(2+)</name>
        <dbReference type="ChEBI" id="CHEBI:29105"/>
    </ligand>
</feature>
<dbReference type="InterPro" id="IPR033706">
    <property type="entry name" value="Met_synthase_B12-bd"/>
</dbReference>
<dbReference type="FunFam" id="3.20.20.20:FF:000002">
    <property type="entry name" value="Methionine synthase"/>
    <property type="match status" value="1"/>
</dbReference>
<dbReference type="PROSITE" id="PS51332">
    <property type="entry name" value="B12_BINDING"/>
    <property type="match status" value="1"/>
</dbReference>
<feature type="domain" description="Pterin-binding" evidence="21">
    <location>
        <begin position="365"/>
        <end position="626"/>
    </location>
</feature>
<feature type="binding site" evidence="18">
    <location>
        <position position="704"/>
    </location>
    <ligand>
        <name>methylcob(III)alamin</name>
        <dbReference type="ChEBI" id="CHEBI:28115"/>
    </ligand>
</feature>
<dbReference type="Pfam" id="PF02965">
    <property type="entry name" value="Met_synt_B12"/>
    <property type="match status" value="1"/>
</dbReference>
<keyword evidence="12" id="KW-0677">Repeat</keyword>
<evidence type="ECO:0000259" key="20">
    <source>
        <dbReference type="PROSITE" id="PS50970"/>
    </source>
</evidence>
<dbReference type="SUPFAM" id="SSF47644">
    <property type="entry name" value="Methionine synthase domain"/>
    <property type="match status" value="1"/>
</dbReference>
<evidence type="ECO:0000256" key="2">
    <source>
        <dbReference type="ARBA" id="ARBA00001956"/>
    </source>
</evidence>
<dbReference type="Pfam" id="PF02607">
    <property type="entry name" value="B12-binding_2"/>
    <property type="match status" value="1"/>
</dbReference>
<dbReference type="Pfam" id="PF02310">
    <property type="entry name" value="B12-binding"/>
    <property type="match status" value="1"/>
</dbReference>
<dbReference type="InterPro" id="IPR004223">
    <property type="entry name" value="VitB12-dep_Met_synth_activ_dom"/>
</dbReference>
<evidence type="ECO:0000256" key="6">
    <source>
        <dbReference type="ARBA" id="ARBA00022603"/>
    </source>
</evidence>
<dbReference type="NCBIfam" id="NF007024">
    <property type="entry name" value="PRK09490.1"/>
    <property type="match status" value="1"/>
</dbReference>
<evidence type="ECO:0000256" key="8">
    <source>
        <dbReference type="ARBA" id="ARBA00022628"/>
    </source>
</evidence>
<evidence type="ECO:0000256" key="5">
    <source>
        <dbReference type="ARBA" id="ARBA00012032"/>
    </source>
</evidence>
<keyword evidence="9 16" id="KW-0808">Transferase</keyword>
<evidence type="ECO:0000256" key="12">
    <source>
        <dbReference type="ARBA" id="ARBA00022737"/>
    </source>
</evidence>
<evidence type="ECO:0000256" key="13">
    <source>
        <dbReference type="ARBA" id="ARBA00022833"/>
    </source>
</evidence>
<organism evidence="25 26">
    <name type="scientific">Potamilus streckersoni</name>
    <dbReference type="NCBI Taxonomy" id="2493646"/>
    <lineage>
        <taxon>Eukaryota</taxon>
        <taxon>Metazoa</taxon>
        <taxon>Spiralia</taxon>
        <taxon>Lophotrochozoa</taxon>
        <taxon>Mollusca</taxon>
        <taxon>Bivalvia</taxon>
        <taxon>Autobranchia</taxon>
        <taxon>Heteroconchia</taxon>
        <taxon>Palaeoheterodonta</taxon>
        <taxon>Unionida</taxon>
        <taxon>Unionoidea</taxon>
        <taxon>Unionidae</taxon>
        <taxon>Ambleminae</taxon>
        <taxon>Lampsilini</taxon>
        <taxon>Potamilus</taxon>
    </lineage>
</organism>
<dbReference type="FunFam" id="3.40.50.280:FF:000001">
    <property type="entry name" value="Methionine synthase"/>
    <property type="match status" value="1"/>
</dbReference>
<feature type="domain" description="B12-binding N-terminal" evidence="24">
    <location>
        <begin position="660"/>
        <end position="747"/>
    </location>
</feature>
<dbReference type="AlphaFoldDB" id="A0AAE0T879"/>
<comment type="function">
    <text evidence="16">Catalyzes the transfer of a methyl group from methyl-cobalamin to homocysteine, yielding enzyme-bound cob(I)alamin and methionine. Subsequently, remethylates the cofactor using methyltetrahydrofolate.</text>
</comment>
<dbReference type="SUPFAM" id="SSF51717">
    <property type="entry name" value="Dihydropteroate synthetase-like"/>
    <property type="match status" value="1"/>
</dbReference>
<dbReference type="FunFam" id="3.20.20.330:FF:000001">
    <property type="entry name" value="Methionine synthase"/>
    <property type="match status" value="1"/>
</dbReference>
<dbReference type="InterPro" id="IPR003759">
    <property type="entry name" value="Cbl-bd_cap"/>
</dbReference>
<dbReference type="SUPFAM" id="SSF52242">
    <property type="entry name" value="Cobalamin (vitamin B12)-binding domain"/>
    <property type="match status" value="1"/>
</dbReference>
<dbReference type="InterPro" id="IPR003726">
    <property type="entry name" value="HCY_dom"/>
</dbReference>
<name>A0AAE0T879_9BIVA</name>
<keyword evidence="7 16" id="KW-0028">Amino-acid biosynthesis</keyword>
<comment type="cofactor">
    <cofactor evidence="2 16 17">
        <name>methylcob(III)alamin</name>
        <dbReference type="ChEBI" id="CHEBI:28115"/>
    </cofactor>
</comment>
<evidence type="ECO:0000256" key="16">
    <source>
        <dbReference type="PIRNR" id="PIRNR000381"/>
    </source>
</evidence>
<proteinExistence type="inferred from homology"/>
<dbReference type="PANTHER" id="PTHR45833:SF1">
    <property type="entry name" value="METHIONINE SYNTHASE"/>
    <property type="match status" value="1"/>
</dbReference>
<dbReference type="PIRSF" id="PIRSF000381">
    <property type="entry name" value="MetH"/>
    <property type="match status" value="1"/>
</dbReference>
<dbReference type="InterPro" id="IPR050554">
    <property type="entry name" value="Met_Synthase/Corrinoid"/>
</dbReference>
<keyword evidence="14 16" id="KW-0486">Methionine biosynthesis</keyword>
<dbReference type="Gene3D" id="3.40.50.280">
    <property type="entry name" value="Cobalamin-binding domain"/>
    <property type="match status" value="1"/>
</dbReference>
<evidence type="ECO:0000256" key="11">
    <source>
        <dbReference type="ARBA" id="ARBA00022723"/>
    </source>
</evidence>
<evidence type="ECO:0000256" key="14">
    <source>
        <dbReference type="ARBA" id="ARBA00023167"/>
    </source>
</evidence>
<dbReference type="GO" id="GO:0005829">
    <property type="term" value="C:cytosol"/>
    <property type="evidence" value="ECO:0007669"/>
    <property type="project" value="TreeGrafter"/>
</dbReference>
<dbReference type="NCBIfam" id="TIGR02082">
    <property type="entry name" value="metH"/>
    <property type="match status" value="1"/>
</dbReference>
<evidence type="ECO:0000259" key="23">
    <source>
        <dbReference type="PROSITE" id="PS51332"/>
    </source>
</evidence>
<dbReference type="EC" id="2.1.1.13" evidence="5 16"/>
<keyword evidence="13 16" id="KW-0862">Zinc</keyword>
<dbReference type="InterPro" id="IPR036594">
    <property type="entry name" value="Meth_synthase_dom"/>
</dbReference>
<dbReference type="GO" id="GO:0050667">
    <property type="term" value="P:homocysteine metabolic process"/>
    <property type="evidence" value="ECO:0007669"/>
    <property type="project" value="TreeGrafter"/>
</dbReference>
<feature type="binding site" evidence="17 19">
    <location>
        <position position="320"/>
    </location>
    <ligand>
        <name>Zn(2+)</name>
        <dbReference type="ChEBI" id="CHEBI:29105"/>
    </ligand>
</feature>
<comment type="catalytic activity">
    <reaction evidence="16">
        <text>(6S)-5-methyl-5,6,7,8-tetrahydrofolate + L-homocysteine = (6S)-5,6,7,8-tetrahydrofolate + L-methionine</text>
        <dbReference type="Rhea" id="RHEA:11172"/>
        <dbReference type="ChEBI" id="CHEBI:18608"/>
        <dbReference type="ChEBI" id="CHEBI:57453"/>
        <dbReference type="ChEBI" id="CHEBI:57844"/>
        <dbReference type="ChEBI" id="CHEBI:58199"/>
        <dbReference type="EC" id="2.1.1.13"/>
    </reaction>
</comment>
<dbReference type="InterPro" id="IPR011822">
    <property type="entry name" value="MetH"/>
</dbReference>
<reference evidence="25" key="2">
    <citation type="journal article" date="2021" name="Genome Biol. Evol.">
        <title>Developing a high-quality reference genome for a parasitic bivalve with doubly uniparental inheritance (Bivalvia: Unionida).</title>
        <authorList>
            <person name="Smith C.H."/>
        </authorList>
    </citation>
    <scope>NUCLEOTIDE SEQUENCE</scope>
    <source>
        <strain evidence="25">CHS0354</strain>
        <tissue evidence="25">Mantle</tissue>
    </source>
</reference>
<feature type="binding site" evidence="17 19">
    <location>
        <position position="319"/>
    </location>
    <ligand>
        <name>Zn(2+)</name>
        <dbReference type="ChEBI" id="CHEBI:29105"/>
    </ligand>
</feature>